<dbReference type="InterPro" id="IPR035906">
    <property type="entry name" value="MetI-like_sf"/>
</dbReference>
<dbReference type="SUPFAM" id="SSF161098">
    <property type="entry name" value="MetI-like"/>
    <property type="match status" value="1"/>
</dbReference>
<feature type="transmembrane region" description="Helical" evidence="10">
    <location>
        <begin position="180"/>
        <end position="208"/>
    </location>
</feature>
<dbReference type="RefSeq" id="WP_214160056.1">
    <property type="nucleotide sequence ID" value="NZ_JAHBAY010000017.1"/>
</dbReference>
<keyword evidence="8 10" id="KW-0472">Membrane</keyword>
<feature type="transmembrane region" description="Helical" evidence="10">
    <location>
        <begin position="298"/>
        <end position="320"/>
    </location>
</feature>
<keyword evidence="4 10" id="KW-0812">Transmembrane</keyword>
<evidence type="ECO:0000256" key="10">
    <source>
        <dbReference type="RuleBase" id="RU363032"/>
    </source>
</evidence>
<feature type="transmembrane region" description="Helical" evidence="10">
    <location>
        <begin position="239"/>
        <end position="265"/>
    </location>
</feature>
<comment type="caution">
    <text evidence="12">The sequence shown here is derived from an EMBL/GenBank/DDBJ whole genome shotgun (WGS) entry which is preliminary data.</text>
</comment>
<evidence type="ECO:0000313" key="12">
    <source>
        <dbReference type="EMBL" id="MBT0773515.1"/>
    </source>
</evidence>
<evidence type="ECO:0000259" key="11">
    <source>
        <dbReference type="PROSITE" id="PS50928"/>
    </source>
</evidence>
<dbReference type="InterPro" id="IPR025966">
    <property type="entry name" value="OppC_N"/>
</dbReference>
<evidence type="ECO:0000256" key="7">
    <source>
        <dbReference type="ARBA" id="ARBA00022989"/>
    </source>
</evidence>
<dbReference type="Pfam" id="PF00528">
    <property type="entry name" value="BPD_transp_1"/>
    <property type="match status" value="1"/>
</dbReference>
<feature type="domain" description="ABC transmembrane type-1" evidence="11">
    <location>
        <begin position="131"/>
        <end position="320"/>
    </location>
</feature>
<name>A0ABS5TRV4_9ACTN</name>
<reference evidence="12 13" key="1">
    <citation type="submission" date="2021-05" db="EMBL/GenBank/DDBJ databases">
        <title>Kineosporia and Streptomyces sp. nov. two new marine actinobacteria isolated from Coral.</title>
        <authorList>
            <person name="Buangrab K."/>
            <person name="Sutthacheep M."/>
            <person name="Yeemin T."/>
            <person name="Harunari E."/>
            <person name="Igarashi Y."/>
            <person name="Kanchanasin P."/>
            <person name="Tanasupawat S."/>
            <person name="Phongsopitanun W."/>
        </authorList>
    </citation>
    <scope>NUCLEOTIDE SEQUENCE [LARGE SCALE GENOMIC DNA]</scope>
    <source>
        <strain evidence="12 13">J2-2</strain>
    </source>
</reference>
<dbReference type="Proteomes" id="UP001197247">
    <property type="component" value="Unassembled WGS sequence"/>
</dbReference>
<dbReference type="Gene3D" id="1.10.3720.10">
    <property type="entry name" value="MetI-like"/>
    <property type="match status" value="1"/>
</dbReference>
<gene>
    <name evidence="12" type="ORF">KIH74_31500</name>
</gene>
<dbReference type="Pfam" id="PF12911">
    <property type="entry name" value="OppC_N"/>
    <property type="match status" value="1"/>
</dbReference>
<keyword evidence="3" id="KW-1003">Cell membrane</keyword>
<keyword evidence="5" id="KW-0571">Peptide transport</keyword>
<keyword evidence="2 10" id="KW-0813">Transport</keyword>
<protein>
    <submittedName>
        <fullName evidence="12">ABC transporter permease</fullName>
    </submittedName>
</protein>
<evidence type="ECO:0000256" key="6">
    <source>
        <dbReference type="ARBA" id="ARBA00022927"/>
    </source>
</evidence>
<organism evidence="12 13">
    <name type="scientific">Kineosporia corallincola</name>
    <dbReference type="NCBI Taxonomy" id="2835133"/>
    <lineage>
        <taxon>Bacteria</taxon>
        <taxon>Bacillati</taxon>
        <taxon>Actinomycetota</taxon>
        <taxon>Actinomycetes</taxon>
        <taxon>Kineosporiales</taxon>
        <taxon>Kineosporiaceae</taxon>
        <taxon>Kineosporia</taxon>
    </lineage>
</organism>
<evidence type="ECO:0000256" key="8">
    <source>
        <dbReference type="ARBA" id="ARBA00023136"/>
    </source>
</evidence>
<dbReference type="CDD" id="cd06261">
    <property type="entry name" value="TM_PBP2"/>
    <property type="match status" value="1"/>
</dbReference>
<evidence type="ECO:0000256" key="3">
    <source>
        <dbReference type="ARBA" id="ARBA00022475"/>
    </source>
</evidence>
<evidence type="ECO:0000256" key="5">
    <source>
        <dbReference type="ARBA" id="ARBA00022856"/>
    </source>
</evidence>
<dbReference type="InterPro" id="IPR050366">
    <property type="entry name" value="BP-dependent_transpt_permease"/>
</dbReference>
<keyword evidence="7 10" id="KW-1133">Transmembrane helix</keyword>
<dbReference type="PROSITE" id="PS50928">
    <property type="entry name" value="ABC_TM1"/>
    <property type="match status" value="1"/>
</dbReference>
<dbReference type="InterPro" id="IPR000515">
    <property type="entry name" value="MetI-like"/>
</dbReference>
<dbReference type="PANTHER" id="PTHR43386">
    <property type="entry name" value="OLIGOPEPTIDE TRANSPORT SYSTEM PERMEASE PROTEIN APPC"/>
    <property type="match status" value="1"/>
</dbReference>
<proteinExistence type="inferred from homology"/>
<dbReference type="EMBL" id="JAHBAY010000017">
    <property type="protein sequence ID" value="MBT0773515.1"/>
    <property type="molecule type" value="Genomic_DNA"/>
</dbReference>
<evidence type="ECO:0000256" key="2">
    <source>
        <dbReference type="ARBA" id="ARBA00022448"/>
    </source>
</evidence>
<dbReference type="PANTHER" id="PTHR43386:SF24">
    <property type="entry name" value="OLIGOPEPTIDE TRANSPORT SYSTEM PERMEASE PROTEIN AMID"/>
    <property type="match status" value="1"/>
</dbReference>
<keyword evidence="13" id="KW-1185">Reference proteome</keyword>
<accession>A0ABS5TRV4</accession>
<comment type="similarity">
    <text evidence="9">Belongs to the binding-protein-dependent transport system permease family. OppBC subfamily.</text>
</comment>
<evidence type="ECO:0000256" key="9">
    <source>
        <dbReference type="ARBA" id="ARBA00024202"/>
    </source>
</evidence>
<feature type="transmembrane region" description="Helical" evidence="10">
    <location>
        <begin position="133"/>
        <end position="160"/>
    </location>
</feature>
<sequence length="336" mass="35749">MTDVPLEKLRFAGAPAAAAEPVAAGPAQGSGRDLWNRIRRDRRTVAAGIVVLIVIALAIIVPFLPTPGGAADVAYRYLPPKWPLLEHLGILNGTRDGVDAYAKAGVPDGVYHLFGTDELGRDMWQRVWDGTRVSLLIALIAFVIDIVVGMVYGLVSGYFGGGTDTVLQGIVEILSGIPQLVIVTLFVVAVGPGTGAIVFGLLLTNWLAMNRVSRSQALRQKAEEYVLASRTLGTKDRHIIVVQILPNIVGPVLTMSMFSIPAAIFTESYLSFVGMGVQPPQASLGSLVSTGYQAFLSYPYLVLAPVLVLAVLMVSFTIVADGLKEATDPRAVEGRA</sequence>
<keyword evidence="6" id="KW-0653">Protein transport</keyword>
<evidence type="ECO:0000313" key="13">
    <source>
        <dbReference type="Proteomes" id="UP001197247"/>
    </source>
</evidence>
<evidence type="ECO:0000256" key="4">
    <source>
        <dbReference type="ARBA" id="ARBA00022692"/>
    </source>
</evidence>
<feature type="transmembrane region" description="Helical" evidence="10">
    <location>
        <begin position="45"/>
        <end position="64"/>
    </location>
</feature>
<evidence type="ECO:0000256" key="1">
    <source>
        <dbReference type="ARBA" id="ARBA00004651"/>
    </source>
</evidence>
<comment type="subcellular location">
    <subcellularLocation>
        <location evidence="1 10">Cell membrane</location>
        <topology evidence="1 10">Multi-pass membrane protein</topology>
    </subcellularLocation>
</comment>